<feature type="transmembrane region" description="Helical" evidence="6">
    <location>
        <begin position="155"/>
        <end position="174"/>
    </location>
</feature>
<dbReference type="InterPro" id="IPR047689">
    <property type="entry name" value="CopD"/>
</dbReference>
<keyword evidence="4 6" id="KW-1133">Transmembrane helix</keyword>
<dbReference type="InterPro" id="IPR008457">
    <property type="entry name" value="Cu-R_CopD_dom"/>
</dbReference>
<feature type="transmembrane region" description="Helical" evidence="6">
    <location>
        <begin position="91"/>
        <end position="110"/>
    </location>
</feature>
<evidence type="ECO:0000256" key="1">
    <source>
        <dbReference type="ARBA" id="ARBA00004651"/>
    </source>
</evidence>
<name>A0A0J9CVV8_SPHYA</name>
<feature type="transmembrane region" description="Helical" evidence="6">
    <location>
        <begin position="44"/>
        <end position="71"/>
    </location>
</feature>
<dbReference type="InterPro" id="IPR032694">
    <property type="entry name" value="CopC/D"/>
</dbReference>
<feature type="domain" description="Copper resistance protein D" evidence="7">
    <location>
        <begin position="190"/>
        <end position="292"/>
    </location>
</feature>
<dbReference type="RefSeq" id="WP_048939407.1">
    <property type="nucleotide sequence ID" value="NZ_CP020926.1"/>
</dbReference>
<accession>A0A0J9CVV8</accession>
<reference evidence="8 9" key="1">
    <citation type="submission" date="2017-04" db="EMBL/GenBank/DDBJ databases">
        <title>Characterization, genome and methylation analysis of a phthalic acid esters degrading strain Sphingobium yanoikuyae SHJ.</title>
        <authorList>
            <person name="Feng L."/>
        </authorList>
    </citation>
    <scope>NUCLEOTIDE SEQUENCE [LARGE SCALE GENOMIC DNA]</scope>
    <source>
        <strain evidence="8 9">SHJ</strain>
        <plasmid evidence="9">Plasmid pses220</plasmid>
    </source>
</reference>
<evidence type="ECO:0000256" key="5">
    <source>
        <dbReference type="ARBA" id="ARBA00023136"/>
    </source>
</evidence>
<dbReference type="NCBIfam" id="NF033808">
    <property type="entry name" value="copper_CopD"/>
    <property type="match status" value="1"/>
</dbReference>
<keyword evidence="2" id="KW-1003">Cell membrane</keyword>
<sequence length="301" mass="31230">MPDWPLVAVRWGLYLVLGALFGLLAFSIYGLPQAARGTALPLRLPVIALSVLGIALSAVAILLLVAAMSGVGVMAVDRATLTMILTQTSIGWAWTVRIFALLGILLLAVPTRCWTPLNSWCSTVLAAVAIASLAWTGHGAAGEGAFGTAQLVGDVVHLLAASAWVGALIAFLMLMSTARDPETLAVTHGALTGFARAGTIIVGLLIASGLLNLYILVGPERMLALGTSDYGRLLLAKLGLFAVMLLLAAGHRWRLAPALGSDPGHPAVVRLRTSLWLEFLAALAILAAVAWLGTLAPPASL</sequence>
<dbReference type="AlphaFoldDB" id="A0A0J9CVV8"/>
<dbReference type="Proteomes" id="UP000037029">
    <property type="component" value="Plasmid pses220"/>
</dbReference>
<evidence type="ECO:0000313" key="8">
    <source>
        <dbReference type="EMBL" id="ATP21800.1"/>
    </source>
</evidence>
<evidence type="ECO:0000256" key="2">
    <source>
        <dbReference type="ARBA" id="ARBA00022475"/>
    </source>
</evidence>
<evidence type="ECO:0000259" key="7">
    <source>
        <dbReference type="Pfam" id="PF05425"/>
    </source>
</evidence>
<geneLocation type="plasmid" evidence="9">
    <name>pses220</name>
</geneLocation>
<evidence type="ECO:0000256" key="4">
    <source>
        <dbReference type="ARBA" id="ARBA00022989"/>
    </source>
</evidence>
<dbReference type="EMBL" id="CP020926">
    <property type="protein sequence ID" value="ATP21800.1"/>
    <property type="molecule type" value="Genomic_DNA"/>
</dbReference>
<feature type="transmembrane region" description="Helical" evidence="6">
    <location>
        <begin position="194"/>
        <end position="215"/>
    </location>
</feature>
<dbReference type="GO" id="GO:0005886">
    <property type="term" value="C:plasma membrane"/>
    <property type="evidence" value="ECO:0007669"/>
    <property type="project" value="UniProtKB-SubCell"/>
</dbReference>
<evidence type="ECO:0000256" key="3">
    <source>
        <dbReference type="ARBA" id="ARBA00022692"/>
    </source>
</evidence>
<feature type="transmembrane region" description="Helical" evidence="6">
    <location>
        <begin position="12"/>
        <end position="32"/>
    </location>
</feature>
<dbReference type="PANTHER" id="PTHR34820">
    <property type="entry name" value="INNER MEMBRANE PROTEIN YEBZ"/>
    <property type="match status" value="1"/>
</dbReference>
<gene>
    <name evidence="8" type="ORF">BV87_25375</name>
</gene>
<proteinExistence type="predicted"/>
<feature type="transmembrane region" description="Helical" evidence="6">
    <location>
        <begin position="275"/>
        <end position="296"/>
    </location>
</feature>
<comment type="subcellular location">
    <subcellularLocation>
        <location evidence="1">Cell membrane</location>
        <topology evidence="1">Multi-pass membrane protein</topology>
    </subcellularLocation>
</comment>
<evidence type="ECO:0000256" key="6">
    <source>
        <dbReference type="SAM" id="Phobius"/>
    </source>
</evidence>
<evidence type="ECO:0000313" key="9">
    <source>
        <dbReference type="Proteomes" id="UP000037029"/>
    </source>
</evidence>
<dbReference type="Pfam" id="PF05425">
    <property type="entry name" value="CopD"/>
    <property type="match status" value="1"/>
</dbReference>
<dbReference type="GO" id="GO:0006825">
    <property type="term" value="P:copper ion transport"/>
    <property type="evidence" value="ECO:0007669"/>
    <property type="project" value="InterPro"/>
</dbReference>
<feature type="transmembrane region" description="Helical" evidence="6">
    <location>
        <begin position="117"/>
        <end position="135"/>
    </location>
</feature>
<protein>
    <recommendedName>
        <fullName evidence="7">Copper resistance protein D domain-containing protein</fullName>
    </recommendedName>
</protein>
<feature type="transmembrane region" description="Helical" evidence="6">
    <location>
        <begin position="235"/>
        <end position="255"/>
    </location>
</feature>
<keyword evidence="5 6" id="KW-0472">Membrane</keyword>
<organism evidence="8 9">
    <name type="scientific">Sphingobium yanoikuyae</name>
    <name type="common">Sphingomonas yanoikuyae</name>
    <dbReference type="NCBI Taxonomy" id="13690"/>
    <lineage>
        <taxon>Bacteria</taxon>
        <taxon>Pseudomonadati</taxon>
        <taxon>Pseudomonadota</taxon>
        <taxon>Alphaproteobacteria</taxon>
        <taxon>Sphingomonadales</taxon>
        <taxon>Sphingomonadaceae</taxon>
        <taxon>Sphingobium</taxon>
    </lineage>
</organism>
<keyword evidence="3 6" id="KW-0812">Transmembrane</keyword>
<dbReference type="PANTHER" id="PTHR34820:SF4">
    <property type="entry name" value="INNER MEMBRANE PROTEIN YEBZ"/>
    <property type="match status" value="1"/>
</dbReference>
<keyword evidence="8" id="KW-0614">Plasmid</keyword>